<evidence type="ECO:0000313" key="1">
    <source>
        <dbReference type="EMBL" id="MBX7271312.1"/>
    </source>
</evidence>
<dbReference type="EMBL" id="JAHHFP010000011">
    <property type="protein sequence ID" value="MBX7271312.1"/>
    <property type="molecule type" value="Genomic_DNA"/>
</dbReference>
<keyword evidence="2" id="KW-1185">Reference proteome</keyword>
<name>A0ACC5VFJ8_STUCH</name>
<evidence type="ECO:0000313" key="2">
    <source>
        <dbReference type="Proteomes" id="UP000782475"/>
    </source>
</evidence>
<sequence>MITVNAVQVIAVAGGRGGCGKTNVAVNLALALAALGRQTMILDADLTLANAHLLLGLVAKRTIADVLCGTCSVEQAMLTHKRKNVRLLPGASGDLSMANLSVAQQAGLIHAVSEISESLDVLIIDTAAGISETTLKFVQASRQILVVITDEPASINGAYNLIKLLSQNYGVTHFHIVTNMTRSLHEGRALFARLVQITDRFLSVVLDYLGDLPFDEKVRSAAQKYQCVFEAYPKSNCAITYQKLAQKIDRWPLPAYPRAHLEFFGDRLLTARSSS</sequence>
<comment type="caution">
    <text evidence="1">The sequence shown here is derived from an EMBL/GenBank/DDBJ whole genome shotgun (WGS) entry which is preliminary data.</text>
</comment>
<reference evidence="1 2" key="1">
    <citation type="journal article" date="2021" name="Appl. Microbiol. Biotechnol.">
        <title>Biotechnological applications of marine bacteria in bioremediation of environments polluted with hydrocarbons and plastics.</title>
        <authorList>
            <person name="Muriel-Millan L.F."/>
            <person name="Millan-Lopez S."/>
            <person name="Pardo-Lopez L."/>
        </authorList>
    </citation>
    <scope>NUCLEOTIDE SEQUENCE [LARGE SCALE GENOMIC DNA]</scope>
    <source>
        <strain evidence="1 2">GOM4</strain>
    </source>
</reference>
<proteinExistence type="predicted"/>
<organism evidence="1 2">
    <name type="scientific">Stutzerimonas chloritidismutans</name>
    <name type="common">Pseudomonas chloritidismutans</name>
    <dbReference type="NCBI Taxonomy" id="203192"/>
    <lineage>
        <taxon>Bacteria</taxon>
        <taxon>Pseudomonadati</taxon>
        <taxon>Pseudomonadota</taxon>
        <taxon>Gammaproteobacteria</taxon>
        <taxon>Pseudomonadales</taxon>
        <taxon>Pseudomonadaceae</taxon>
        <taxon>Stutzerimonas</taxon>
    </lineage>
</organism>
<gene>
    <name evidence="1" type="ORF">KJJ99_05820</name>
</gene>
<dbReference type="Proteomes" id="UP000782475">
    <property type="component" value="Unassembled WGS sequence"/>
</dbReference>
<protein>
    <submittedName>
        <fullName evidence="1">P-loop NTPase</fullName>
    </submittedName>
</protein>
<accession>A0ACC5VFJ8</accession>